<comment type="similarity">
    <text evidence="3">Belongs to the acetyltransferase family. RimJ subfamily.</text>
</comment>
<comment type="caution">
    <text evidence="5">The sequence shown here is derived from an EMBL/GenBank/DDBJ whole genome shotgun (WGS) entry which is preliminary data.</text>
</comment>
<name>A0A420WJB9_9PROT</name>
<keyword evidence="2" id="KW-0012">Acyltransferase</keyword>
<dbReference type="PANTHER" id="PTHR43792">
    <property type="entry name" value="GNAT FAMILY, PUTATIVE (AFU_ORTHOLOGUE AFUA_3G00765)-RELATED-RELATED"/>
    <property type="match status" value="1"/>
</dbReference>
<evidence type="ECO:0000313" key="5">
    <source>
        <dbReference type="EMBL" id="RKQ71029.1"/>
    </source>
</evidence>
<dbReference type="RefSeq" id="WP_121098840.1">
    <property type="nucleotide sequence ID" value="NZ_RBII01000001.1"/>
</dbReference>
<dbReference type="PANTHER" id="PTHR43792:SF8">
    <property type="entry name" value="[RIBOSOMAL PROTEIN US5]-ALANINE N-ACETYLTRANSFERASE"/>
    <property type="match status" value="1"/>
</dbReference>
<evidence type="ECO:0000256" key="3">
    <source>
        <dbReference type="ARBA" id="ARBA00038502"/>
    </source>
</evidence>
<dbReference type="SUPFAM" id="SSF55729">
    <property type="entry name" value="Acyl-CoA N-acyltransferases (Nat)"/>
    <property type="match status" value="1"/>
</dbReference>
<protein>
    <submittedName>
        <fullName evidence="5">RimJ/RimL family protein N-acetyltransferase</fullName>
    </submittedName>
</protein>
<evidence type="ECO:0000313" key="6">
    <source>
        <dbReference type="Proteomes" id="UP000282211"/>
    </source>
</evidence>
<dbReference type="Pfam" id="PF13302">
    <property type="entry name" value="Acetyltransf_3"/>
    <property type="match status" value="1"/>
</dbReference>
<dbReference type="Proteomes" id="UP000282211">
    <property type="component" value="Unassembled WGS sequence"/>
</dbReference>
<evidence type="ECO:0000256" key="1">
    <source>
        <dbReference type="ARBA" id="ARBA00022679"/>
    </source>
</evidence>
<dbReference type="AlphaFoldDB" id="A0A420WJB9"/>
<evidence type="ECO:0000256" key="2">
    <source>
        <dbReference type="ARBA" id="ARBA00023315"/>
    </source>
</evidence>
<keyword evidence="6" id="KW-1185">Reference proteome</keyword>
<evidence type="ECO:0000259" key="4">
    <source>
        <dbReference type="PROSITE" id="PS51186"/>
    </source>
</evidence>
<organism evidence="5 6">
    <name type="scientific">Litorimonas taeanensis</name>
    <dbReference type="NCBI Taxonomy" id="568099"/>
    <lineage>
        <taxon>Bacteria</taxon>
        <taxon>Pseudomonadati</taxon>
        <taxon>Pseudomonadota</taxon>
        <taxon>Alphaproteobacteria</taxon>
        <taxon>Maricaulales</taxon>
        <taxon>Robiginitomaculaceae</taxon>
    </lineage>
</organism>
<reference evidence="5 6" key="1">
    <citation type="submission" date="2018-10" db="EMBL/GenBank/DDBJ databases">
        <title>Genomic Encyclopedia of Type Strains, Phase IV (KMG-IV): sequencing the most valuable type-strain genomes for metagenomic binning, comparative biology and taxonomic classification.</title>
        <authorList>
            <person name="Goeker M."/>
        </authorList>
    </citation>
    <scope>NUCLEOTIDE SEQUENCE [LARGE SCALE GENOMIC DNA]</scope>
    <source>
        <strain evidence="5 6">DSM 22008</strain>
    </source>
</reference>
<dbReference type="InterPro" id="IPR051531">
    <property type="entry name" value="N-acetyltransferase"/>
</dbReference>
<keyword evidence="1 5" id="KW-0808">Transferase</keyword>
<accession>A0A420WJB9</accession>
<dbReference type="Gene3D" id="3.40.630.30">
    <property type="match status" value="1"/>
</dbReference>
<dbReference type="InterPro" id="IPR000182">
    <property type="entry name" value="GNAT_dom"/>
</dbReference>
<dbReference type="PROSITE" id="PS51186">
    <property type="entry name" value="GNAT"/>
    <property type="match status" value="1"/>
</dbReference>
<feature type="domain" description="N-acetyltransferase" evidence="4">
    <location>
        <begin position="30"/>
        <end position="168"/>
    </location>
</feature>
<dbReference type="EMBL" id="RBII01000001">
    <property type="protein sequence ID" value="RKQ71029.1"/>
    <property type="molecule type" value="Genomic_DNA"/>
</dbReference>
<dbReference type="InterPro" id="IPR016181">
    <property type="entry name" value="Acyl_CoA_acyltransferase"/>
</dbReference>
<dbReference type="InParanoid" id="A0A420WJB9"/>
<dbReference type="GO" id="GO:0016747">
    <property type="term" value="F:acyltransferase activity, transferring groups other than amino-acyl groups"/>
    <property type="evidence" value="ECO:0007669"/>
    <property type="project" value="InterPro"/>
</dbReference>
<gene>
    <name evidence="5" type="ORF">DES40_0337</name>
</gene>
<dbReference type="FunCoup" id="A0A420WJB9">
    <property type="interactions" value="12"/>
</dbReference>
<sequence length="182" mass="20267">MREIIETENLVLRQLKDKDAMALSKYGSNFDIARMTGSFPHPFPLISAEFKIMHLRSMHERGLAYPYAITENGSDEMIGIMDLCRKSDEDTLEIGYWIAEPAWGKGYASEAGQAILAEADASLKPKKVIAGAFTDNPASHRVLEKMGFMPTGKTEMYFSMARMEKADSALFEREAVSIMNGG</sequence>
<proteinExistence type="inferred from homology"/>
<dbReference type="OrthoDB" id="9804153at2"/>